<evidence type="ECO:0000256" key="3">
    <source>
        <dbReference type="ARBA" id="ARBA00022603"/>
    </source>
</evidence>
<dbReference type="InterPro" id="IPR012327">
    <property type="entry name" value="MeTrfase_D12"/>
</dbReference>
<keyword evidence="5" id="KW-0949">S-adenosyl-L-methionine</keyword>
<sequence length="268" mass="30976">MGQKRKFLKKVKEIIVDHPADCTYVDLFGGSGLLSHTIKKSVPTARVIYNDFDNYRERLANIKQTNALLHDIRQIVTGLPKDKKIGANERCLILDRVRREEIEKGYVDFITVSSSILFSMKYVTSMAELERETLYNVVRESDYDATGYLDGVEIECMDYKAMFEKYKGGQNVVWLVDPPYLSTETGTYKSSYWKLKDYLDVLNVLDGTNYLYFTSNKSQIVELCEWIETRTATANPFYGATTSTMAVQMNHSAKYTDMLLFKYDFKEK</sequence>
<reference evidence="7 8" key="1">
    <citation type="submission" date="2016-10" db="EMBL/GenBank/DDBJ databases">
        <authorList>
            <person name="de Groot N.N."/>
        </authorList>
    </citation>
    <scope>NUCLEOTIDE SEQUENCE [LARGE SCALE GENOMIC DNA]</scope>
    <source>
        <strain evidence="7 8">CGMCC 1.7031</strain>
    </source>
</reference>
<dbReference type="InterPro" id="IPR018247">
    <property type="entry name" value="EF_Hand_1_Ca_BS"/>
</dbReference>
<organism evidence="7 8">
    <name type="scientific">Flavobacterium caeni</name>
    <dbReference type="NCBI Taxonomy" id="490189"/>
    <lineage>
        <taxon>Bacteria</taxon>
        <taxon>Pseudomonadati</taxon>
        <taxon>Bacteroidota</taxon>
        <taxon>Flavobacteriia</taxon>
        <taxon>Flavobacteriales</taxon>
        <taxon>Flavobacteriaceae</taxon>
        <taxon>Flavobacterium</taxon>
    </lineage>
</organism>
<evidence type="ECO:0000256" key="1">
    <source>
        <dbReference type="ARBA" id="ARBA00006594"/>
    </source>
</evidence>
<dbReference type="SUPFAM" id="SSF53335">
    <property type="entry name" value="S-adenosyl-L-methionine-dependent methyltransferases"/>
    <property type="match status" value="1"/>
</dbReference>
<dbReference type="Gene3D" id="1.10.1020.10">
    <property type="entry name" value="Adenine-specific Methyltransferase, Domain 2"/>
    <property type="match status" value="1"/>
</dbReference>
<keyword evidence="4" id="KW-0808">Transferase</keyword>
<dbReference type="GO" id="GO:0032259">
    <property type="term" value="P:methylation"/>
    <property type="evidence" value="ECO:0007669"/>
    <property type="project" value="UniProtKB-KW"/>
</dbReference>
<dbReference type="PROSITE" id="PS00018">
    <property type="entry name" value="EF_HAND_1"/>
    <property type="match status" value="1"/>
</dbReference>
<proteinExistence type="inferred from homology"/>
<dbReference type="Gene3D" id="3.40.50.150">
    <property type="entry name" value="Vaccinia Virus protein VP39"/>
    <property type="match status" value="1"/>
</dbReference>
<comment type="catalytic activity">
    <reaction evidence="6">
        <text>a 2'-deoxyadenosine in DNA + S-adenosyl-L-methionine = an N(6)-methyl-2'-deoxyadenosine in DNA + S-adenosyl-L-homocysteine + H(+)</text>
        <dbReference type="Rhea" id="RHEA:15197"/>
        <dbReference type="Rhea" id="RHEA-COMP:12418"/>
        <dbReference type="Rhea" id="RHEA-COMP:12419"/>
        <dbReference type="ChEBI" id="CHEBI:15378"/>
        <dbReference type="ChEBI" id="CHEBI:57856"/>
        <dbReference type="ChEBI" id="CHEBI:59789"/>
        <dbReference type="ChEBI" id="CHEBI:90615"/>
        <dbReference type="ChEBI" id="CHEBI:90616"/>
        <dbReference type="EC" id="2.1.1.72"/>
    </reaction>
</comment>
<dbReference type="InterPro" id="IPR023095">
    <property type="entry name" value="Ade_MeTrfase_dom_2"/>
</dbReference>
<dbReference type="GO" id="GO:0009307">
    <property type="term" value="P:DNA restriction-modification system"/>
    <property type="evidence" value="ECO:0007669"/>
    <property type="project" value="InterPro"/>
</dbReference>
<evidence type="ECO:0000256" key="4">
    <source>
        <dbReference type="ARBA" id="ARBA00022679"/>
    </source>
</evidence>
<dbReference type="Proteomes" id="UP000199354">
    <property type="component" value="Unassembled WGS sequence"/>
</dbReference>
<evidence type="ECO:0000256" key="6">
    <source>
        <dbReference type="ARBA" id="ARBA00047942"/>
    </source>
</evidence>
<dbReference type="AlphaFoldDB" id="A0A1G5K2N7"/>
<dbReference type="EC" id="2.1.1.72" evidence="2"/>
<comment type="similarity">
    <text evidence="1">Belongs to the N(4)/N(6)-methyltransferase family.</text>
</comment>
<dbReference type="EMBL" id="FMVF01000019">
    <property type="protein sequence ID" value="SCY94942.1"/>
    <property type="molecule type" value="Genomic_DNA"/>
</dbReference>
<name>A0A1G5K2N7_9FLAO</name>
<keyword evidence="8" id="KW-1185">Reference proteome</keyword>
<evidence type="ECO:0000313" key="7">
    <source>
        <dbReference type="EMBL" id="SCY94942.1"/>
    </source>
</evidence>
<keyword evidence="3 7" id="KW-0489">Methyltransferase</keyword>
<gene>
    <name evidence="7" type="ORF">SAMN02927903_03064</name>
</gene>
<evidence type="ECO:0000256" key="5">
    <source>
        <dbReference type="ARBA" id="ARBA00022691"/>
    </source>
</evidence>
<dbReference type="InterPro" id="IPR029063">
    <property type="entry name" value="SAM-dependent_MTases_sf"/>
</dbReference>
<dbReference type="STRING" id="490189.SAMN02927903_03064"/>
<evidence type="ECO:0000313" key="8">
    <source>
        <dbReference type="Proteomes" id="UP000199354"/>
    </source>
</evidence>
<dbReference type="GO" id="GO:0009007">
    <property type="term" value="F:site-specific DNA-methyltransferase (adenine-specific) activity"/>
    <property type="evidence" value="ECO:0007669"/>
    <property type="project" value="UniProtKB-EC"/>
</dbReference>
<dbReference type="Pfam" id="PF02086">
    <property type="entry name" value="MethyltransfD12"/>
    <property type="match status" value="1"/>
</dbReference>
<protein>
    <recommendedName>
        <fullName evidence="2">site-specific DNA-methyltransferase (adenine-specific)</fullName>
        <ecNumber evidence="2">2.1.1.72</ecNumber>
    </recommendedName>
</protein>
<evidence type="ECO:0000256" key="2">
    <source>
        <dbReference type="ARBA" id="ARBA00011900"/>
    </source>
</evidence>
<accession>A0A1G5K2N7</accession>